<dbReference type="AlphaFoldDB" id="A0A438MDZ8"/>
<dbReference type="InterPro" id="IPR029066">
    <property type="entry name" value="PLP-binding_barrel"/>
</dbReference>
<gene>
    <name evidence="4" type="ORF">EDD27_6748</name>
</gene>
<feature type="domain" description="D-serine dehydratase-like" evidence="3">
    <location>
        <begin position="305"/>
        <end position="402"/>
    </location>
</feature>
<dbReference type="Proteomes" id="UP000284824">
    <property type="component" value="Unassembled WGS sequence"/>
</dbReference>
<dbReference type="SMART" id="SM01119">
    <property type="entry name" value="D-ser_dehydrat"/>
    <property type="match status" value="1"/>
</dbReference>
<accession>A0A438MDZ8</accession>
<reference evidence="4 5" key="1">
    <citation type="submission" date="2019-01" db="EMBL/GenBank/DDBJ databases">
        <title>Sequencing the genomes of 1000 actinobacteria strains.</title>
        <authorList>
            <person name="Klenk H.-P."/>
        </authorList>
    </citation>
    <scope>NUCLEOTIDE SEQUENCE [LARGE SCALE GENOMIC DNA]</scope>
    <source>
        <strain evidence="4 5">DSM 43925</strain>
    </source>
</reference>
<dbReference type="Pfam" id="PF01168">
    <property type="entry name" value="Ala_racemase_N"/>
    <property type="match status" value="1"/>
</dbReference>
<comment type="similarity">
    <text evidence="1">Belongs to the DSD1 family.</text>
</comment>
<dbReference type="EMBL" id="SAUN01000001">
    <property type="protein sequence ID" value="RVX44029.1"/>
    <property type="molecule type" value="Genomic_DNA"/>
</dbReference>
<keyword evidence="5" id="KW-1185">Reference proteome</keyword>
<dbReference type="InterPro" id="IPR042208">
    <property type="entry name" value="D-ser_dehydrat-like_sf"/>
</dbReference>
<dbReference type="RefSeq" id="WP_127935873.1">
    <property type="nucleotide sequence ID" value="NZ_SAUN01000001.1"/>
</dbReference>
<evidence type="ECO:0000256" key="2">
    <source>
        <dbReference type="ARBA" id="ARBA00023239"/>
    </source>
</evidence>
<dbReference type="Pfam" id="PF14031">
    <property type="entry name" value="D-ser_dehydrat"/>
    <property type="match status" value="1"/>
</dbReference>
<evidence type="ECO:0000259" key="3">
    <source>
        <dbReference type="SMART" id="SM01119"/>
    </source>
</evidence>
<sequence length="415" mass="44309">MTIKLSIPAERIDWRTKGLWWPGPAVSLDEFAAQRHHLFGGAFTWPVMVAGRAALLHNIDTLARFCARHGLEFAPHGKTTMAPSLFAAQLAAGATAITVATAGQALACRAFGVPSVLLANELLDPGPLRWAAEQVQQGFDFLCCADSVSGVRTMAAAVASVPGRRPLRVLAELGHPGGRTGCRTVAELCDVARAVAEAPGLELAGVAAYEGGLPDAEAAGRYLAGVRAAVHRLSVERLLGDEVVVTAGGSKYFDVVADRLAGTWLPGHRLRVVLRSGAYISHDDGIYQDWTPFRRIPEEGSLEPALHVWAQVLSTPEDGLAIVGMGKREVAYDEGLPMPQQVRALDGTLRPAGGLRVRAVNDHHAYVEVTAPAAVAPGELIRFGVSHPCTAFDKWQVIPVIDEAHTVVDLIRTYF</sequence>
<evidence type="ECO:0000313" key="5">
    <source>
        <dbReference type="Proteomes" id="UP000284824"/>
    </source>
</evidence>
<dbReference type="GO" id="GO:0016829">
    <property type="term" value="F:lyase activity"/>
    <property type="evidence" value="ECO:0007669"/>
    <property type="project" value="UniProtKB-KW"/>
</dbReference>
<evidence type="ECO:0000256" key="1">
    <source>
        <dbReference type="ARBA" id="ARBA00005323"/>
    </source>
</evidence>
<dbReference type="PANTHER" id="PTHR28004:SF8">
    <property type="entry name" value="D-SERINE DEAMINASE"/>
    <property type="match status" value="1"/>
</dbReference>
<dbReference type="OrthoDB" id="9811417at2"/>
<keyword evidence="2" id="KW-0456">Lyase</keyword>
<protein>
    <submittedName>
        <fullName evidence="4">D-serine deaminase-like pyridoxal phosphate-dependent protein</fullName>
    </submittedName>
</protein>
<dbReference type="PANTHER" id="PTHR28004">
    <property type="entry name" value="ZGC:162816-RELATED"/>
    <property type="match status" value="1"/>
</dbReference>
<dbReference type="Gene3D" id="3.20.20.10">
    <property type="entry name" value="Alanine racemase"/>
    <property type="match status" value="1"/>
</dbReference>
<proteinExistence type="inferred from homology"/>
<comment type="caution">
    <text evidence="4">The sequence shown here is derived from an EMBL/GenBank/DDBJ whole genome shotgun (WGS) entry which is preliminary data.</text>
</comment>
<dbReference type="InterPro" id="IPR001608">
    <property type="entry name" value="Ala_racemase_N"/>
</dbReference>
<dbReference type="InterPro" id="IPR051466">
    <property type="entry name" value="D-amino_acid_metab_enzyme"/>
</dbReference>
<dbReference type="SUPFAM" id="SSF51419">
    <property type="entry name" value="PLP-binding barrel"/>
    <property type="match status" value="1"/>
</dbReference>
<dbReference type="Gene3D" id="2.40.37.20">
    <property type="entry name" value="D-serine dehydratase-like domain"/>
    <property type="match status" value="1"/>
</dbReference>
<name>A0A438MDZ8_9ACTN</name>
<organism evidence="4 5">
    <name type="scientific">Nonomuraea polychroma</name>
    <dbReference type="NCBI Taxonomy" id="46176"/>
    <lineage>
        <taxon>Bacteria</taxon>
        <taxon>Bacillati</taxon>
        <taxon>Actinomycetota</taxon>
        <taxon>Actinomycetes</taxon>
        <taxon>Streptosporangiales</taxon>
        <taxon>Streptosporangiaceae</taxon>
        <taxon>Nonomuraea</taxon>
    </lineage>
</organism>
<dbReference type="InterPro" id="IPR026956">
    <property type="entry name" value="D-ser_dehydrat-like_dom"/>
</dbReference>
<evidence type="ECO:0000313" key="4">
    <source>
        <dbReference type="EMBL" id="RVX44029.1"/>
    </source>
</evidence>